<reference evidence="2 3" key="1">
    <citation type="submission" date="2022-05" db="EMBL/GenBank/DDBJ databases">
        <authorList>
            <consortium name="Genoscope - CEA"/>
            <person name="William W."/>
        </authorList>
    </citation>
    <scope>NUCLEOTIDE SEQUENCE [LARGE SCALE GENOMIC DNA]</scope>
</reference>
<feature type="compositionally biased region" description="Polar residues" evidence="1">
    <location>
        <begin position="77"/>
        <end position="87"/>
    </location>
</feature>
<protein>
    <submittedName>
        <fullName evidence="2">Uncharacterized protein</fullName>
    </submittedName>
</protein>
<accession>A0ABN8MQL9</accession>
<evidence type="ECO:0000256" key="1">
    <source>
        <dbReference type="SAM" id="MobiDB-lite"/>
    </source>
</evidence>
<dbReference type="Proteomes" id="UP001159427">
    <property type="component" value="Unassembled WGS sequence"/>
</dbReference>
<gene>
    <name evidence="2" type="ORF">PEVE_00038898</name>
</gene>
<evidence type="ECO:0000313" key="3">
    <source>
        <dbReference type="Proteomes" id="UP001159427"/>
    </source>
</evidence>
<proteinExistence type="predicted"/>
<comment type="caution">
    <text evidence="2">The sequence shown here is derived from an EMBL/GenBank/DDBJ whole genome shotgun (WGS) entry which is preliminary data.</text>
</comment>
<keyword evidence="3" id="KW-1185">Reference proteome</keyword>
<name>A0ABN8MQL9_9CNID</name>
<dbReference type="EMBL" id="CALNXI010000673">
    <property type="protein sequence ID" value="CAH3031819.1"/>
    <property type="molecule type" value="Genomic_DNA"/>
</dbReference>
<feature type="region of interest" description="Disordered" evidence="1">
    <location>
        <begin position="54"/>
        <end position="87"/>
    </location>
</feature>
<sequence length="110" mass="12061">MGCPMSSLTQNNTYTVALEWLFNSSKFLAEDNTFLALYGVEGHVEQVPDVYDDQPVINSSQTTTETITTSTGDKKASTTPKNQGQVNTRPLFLSCNLSKSEYGNKAIMKA</sequence>
<organism evidence="2 3">
    <name type="scientific">Porites evermanni</name>
    <dbReference type="NCBI Taxonomy" id="104178"/>
    <lineage>
        <taxon>Eukaryota</taxon>
        <taxon>Metazoa</taxon>
        <taxon>Cnidaria</taxon>
        <taxon>Anthozoa</taxon>
        <taxon>Hexacorallia</taxon>
        <taxon>Scleractinia</taxon>
        <taxon>Fungiina</taxon>
        <taxon>Poritidae</taxon>
        <taxon>Porites</taxon>
    </lineage>
</organism>
<feature type="non-terminal residue" evidence="2">
    <location>
        <position position="110"/>
    </location>
</feature>
<feature type="compositionally biased region" description="Low complexity" evidence="1">
    <location>
        <begin position="59"/>
        <end position="71"/>
    </location>
</feature>
<evidence type="ECO:0000313" key="2">
    <source>
        <dbReference type="EMBL" id="CAH3031819.1"/>
    </source>
</evidence>